<protein>
    <submittedName>
        <fullName evidence="2">Uncharacterized protein</fullName>
    </submittedName>
</protein>
<feature type="compositionally biased region" description="Polar residues" evidence="1">
    <location>
        <begin position="84"/>
        <end position="103"/>
    </location>
</feature>
<feature type="compositionally biased region" description="Basic and acidic residues" evidence="1">
    <location>
        <begin position="1"/>
        <end position="19"/>
    </location>
</feature>
<organism evidence="2">
    <name type="scientific">Oryza punctata</name>
    <name type="common">Red rice</name>
    <dbReference type="NCBI Taxonomy" id="4537"/>
    <lineage>
        <taxon>Eukaryota</taxon>
        <taxon>Viridiplantae</taxon>
        <taxon>Streptophyta</taxon>
        <taxon>Embryophyta</taxon>
        <taxon>Tracheophyta</taxon>
        <taxon>Spermatophyta</taxon>
        <taxon>Magnoliopsida</taxon>
        <taxon>Liliopsida</taxon>
        <taxon>Poales</taxon>
        <taxon>Poaceae</taxon>
        <taxon>BOP clade</taxon>
        <taxon>Oryzoideae</taxon>
        <taxon>Oryzeae</taxon>
        <taxon>Oryzinae</taxon>
        <taxon>Oryza</taxon>
    </lineage>
</organism>
<reference evidence="2" key="1">
    <citation type="submission" date="2015-04" db="UniProtKB">
        <authorList>
            <consortium name="EnsemblPlants"/>
        </authorList>
    </citation>
    <scope>IDENTIFICATION</scope>
</reference>
<dbReference type="HOGENOM" id="CLU_2268172_0_0_1"/>
<evidence type="ECO:0000313" key="2">
    <source>
        <dbReference type="EnsemblPlants" id="OPUNC09G08610.1"/>
    </source>
</evidence>
<dbReference type="AlphaFoldDB" id="A0A0E0M145"/>
<proteinExistence type="predicted"/>
<reference evidence="2" key="2">
    <citation type="submission" date="2018-05" db="EMBL/GenBank/DDBJ databases">
        <title>OpunRS2 (Oryza punctata Reference Sequence Version 2).</title>
        <authorList>
            <person name="Zhang J."/>
            <person name="Kudrna D."/>
            <person name="Lee S."/>
            <person name="Talag J."/>
            <person name="Welchert J."/>
            <person name="Wing R.A."/>
        </authorList>
    </citation>
    <scope>NUCLEOTIDE SEQUENCE [LARGE SCALE GENOMIC DNA]</scope>
</reference>
<feature type="region of interest" description="Disordered" evidence="1">
    <location>
        <begin position="56"/>
        <end position="103"/>
    </location>
</feature>
<evidence type="ECO:0000256" key="1">
    <source>
        <dbReference type="SAM" id="MobiDB-lite"/>
    </source>
</evidence>
<sequence length="103" mass="11337">MKREIMRKREAHQCYEAHQRQSTSLSRHRFSTVTAAFAAAAHRLRRLDSASVAGRVADDLPPSASQPALISVVPRASRAEQRRFPSSSTAACTTKDSQSQNGE</sequence>
<dbReference type="Gramene" id="OPUNC09G08610.1">
    <property type="protein sequence ID" value="OPUNC09G08610.1"/>
    <property type="gene ID" value="OPUNC09G08610"/>
</dbReference>
<accession>A0A0E0M145</accession>
<dbReference type="EnsemblPlants" id="OPUNC09G08610.1">
    <property type="protein sequence ID" value="OPUNC09G08610.1"/>
    <property type="gene ID" value="OPUNC09G08610"/>
</dbReference>
<name>A0A0E0M145_ORYPU</name>
<keyword evidence="3" id="KW-1185">Reference proteome</keyword>
<evidence type="ECO:0000313" key="3">
    <source>
        <dbReference type="Proteomes" id="UP000026962"/>
    </source>
</evidence>
<dbReference type="Proteomes" id="UP000026962">
    <property type="component" value="Chromosome 9"/>
</dbReference>
<feature type="region of interest" description="Disordered" evidence="1">
    <location>
        <begin position="1"/>
        <end position="29"/>
    </location>
</feature>